<dbReference type="AlphaFoldDB" id="A0A9J6AZ73"/>
<protein>
    <submittedName>
        <fullName evidence="1">Uncharacterized protein</fullName>
    </submittedName>
</protein>
<evidence type="ECO:0000313" key="1">
    <source>
        <dbReference type="EMBL" id="KAG5629776.1"/>
    </source>
</evidence>
<dbReference type="Proteomes" id="UP000824120">
    <property type="component" value="Chromosome 1"/>
</dbReference>
<gene>
    <name evidence="1" type="ORF">H5410_001493</name>
</gene>
<keyword evidence="2" id="KW-1185">Reference proteome</keyword>
<evidence type="ECO:0000313" key="2">
    <source>
        <dbReference type="Proteomes" id="UP000824120"/>
    </source>
</evidence>
<dbReference type="EMBL" id="JACXVP010000001">
    <property type="protein sequence ID" value="KAG5629776.1"/>
    <property type="molecule type" value="Genomic_DNA"/>
</dbReference>
<organism evidence="1 2">
    <name type="scientific">Solanum commersonii</name>
    <name type="common">Commerson's wild potato</name>
    <name type="synonym">Commerson's nightshade</name>
    <dbReference type="NCBI Taxonomy" id="4109"/>
    <lineage>
        <taxon>Eukaryota</taxon>
        <taxon>Viridiplantae</taxon>
        <taxon>Streptophyta</taxon>
        <taxon>Embryophyta</taxon>
        <taxon>Tracheophyta</taxon>
        <taxon>Spermatophyta</taxon>
        <taxon>Magnoliopsida</taxon>
        <taxon>eudicotyledons</taxon>
        <taxon>Gunneridae</taxon>
        <taxon>Pentapetalae</taxon>
        <taxon>asterids</taxon>
        <taxon>lamiids</taxon>
        <taxon>Solanales</taxon>
        <taxon>Solanaceae</taxon>
        <taxon>Solanoideae</taxon>
        <taxon>Solaneae</taxon>
        <taxon>Solanum</taxon>
    </lineage>
</organism>
<proteinExistence type="predicted"/>
<name>A0A9J6AZ73_SOLCO</name>
<reference evidence="1 2" key="1">
    <citation type="submission" date="2020-09" db="EMBL/GenBank/DDBJ databases">
        <title>De no assembly of potato wild relative species, Solanum commersonii.</title>
        <authorList>
            <person name="Cho K."/>
        </authorList>
    </citation>
    <scope>NUCLEOTIDE SEQUENCE [LARGE SCALE GENOMIC DNA]</scope>
    <source>
        <strain evidence="1">LZ3.2</strain>
        <tissue evidence="1">Leaf</tissue>
    </source>
</reference>
<accession>A0A9J6AZ73</accession>
<sequence length="75" mass="8979">MYTDNVTTHAKKTFYARVLIEVDVSQPRPIEEEIETPFGYLQQQIGYDWKPNFCNDCLKFEHDGLECWYNKDVKE</sequence>
<comment type="caution">
    <text evidence="1">The sequence shown here is derived from an EMBL/GenBank/DDBJ whole genome shotgun (WGS) entry which is preliminary data.</text>
</comment>
<dbReference type="OrthoDB" id="1302923at2759"/>